<organism evidence="2 3">
    <name type="scientific">Rodentibacter pneumotropicus</name>
    <dbReference type="NCBI Taxonomy" id="758"/>
    <lineage>
        <taxon>Bacteria</taxon>
        <taxon>Pseudomonadati</taxon>
        <taxon>Pseudomonadota</taxon>
        <taxon>Gammaproteobacteria</taxon>
        <taxon>Pasteurellales</taxon>
        <taxon>Pasteurellaceae</taxon>
        <taxon>Rodentibacter</taxon>
    </lineage>
</organism>
<name>A0A4S2Q300_9PAST</name>
<feature type="domain" description="DUF4123" evidence="1">
    <location>
        <begin position="104"/>
        <end position="226"/>
    </location>
</feature>
<accession>A0A4S2Q300</accession>
<comment type="caution">
    <text evidence="2">The sequence shown here is derived from an EMBL/GenBank/DDBJ whole genome shotgun (WGS) entry which is preliminary data.</text>
</comment>
<dbReference type="EMBL" id="QXNI01000008">
    <property type="protein sequence ID" value="THA10898.1"/>
    <property type="molecule type" value="Genomic_DNA"/>
</dbReference>
<evidence type="ECO:0000259" key="1">
    <source>
        <dbReference type="Pfam" id="PF13503"/>
    </source>
</evidence>
<reference evidence="2 3" key="1">
    <citation type="journal article" date="2019" name="Vet. Microbiol.">
        <title>Development of multi locus sequence typing (MLST) of Rodentibacter pneumotropicus.</title>
        <authorList>
            <person name="Adhikary S."/>
            <person name="Bisgaard M."/>
            <person name="Boot R."/>
            <person name="Benga L."/>
            <person name="Nicklas W."/>
            <person name="Christensen H."/>
        </authorList>
    </citation>
    <scope>NUCLEOTIDE SEQUENCE [LARGE SCALE GENOMIC DNA]</scope>
    <source>
        <strain evidence="2 3">Ac84</strain>
    </source>
</reference>
<gene>
    <name evidence="2" type="ORF">D3M78_01815</name>
</gene>
<dbReference type="InterPro" id="IPR025391">
    <property type="entry name" value="DUF4123"/>
</dbReference>
<proteinExistence type="predicted"/>
<sequence length="400" mass="47041">MKHQLRFSFSFNILPLETYVQHHADEDLREILYSEAQKLSKNQPLFLFYPDRNLLHQTTTLNLKKQIYSIPSWGEQCAVSTFALFEVPPIIETRLWDNEPSDKCYAVINASKSPFFPRLFHGEGIRYACLFQGEKAETYAKSAPYLVELPKGHEILPRLFCRNGENYVEGINYGERNIGTFFRSDAEFEELLNHFRKWLILPDYTGHYYYLRFLDPIALEEYLDRLQNYPTKLAAFFNGKMIKKVFCIKHGDELIEYEPIVDLSTFKQAKKQFDKFEIEAFTKLHDRSLCKKIIEEIMEQHPEFANAYGKDIVEKTVNHAYRLAKAAQMKGTISILQLALANLIYGDSVNYLDPENKLNNILMSDLTEQQKQFYLEKRFDQLEKQGRIRHQLQPTGVYYV</sequence>
<protein>
    <submittedName>
        <fullName evidence="2">DUF4123 domain-containing protein</fullName>
    </submittedName>
</protein>
<evidence type="ECO:0000313" key="3">
    <source>
        <dbReference type="Proteomes" id="UP000306758"/>
    </source>
</evidence>
<dbReference type="Proteomes" id="UP000306758">
    <property type="component" value="Unassembled WGS sequence"/>
</dbReference>
<evidence type="ECO:0000313" key="2">
    <source>
        <dbReference type="EMBL" id="THA10898.1"/>
    </source>
</evidence>
<dbReference type="AlphaFoldDB" id="A0A4S2Q300"/>
<dbReference type="Pfam" id="PF13503">
    <property type="entry name" value="DUF4123"/>
    <property type="match status" value="1"/>
</dbReference>